<dbReference type="OrthoDB" id="3547260at2759"/>
<gene>
    <name evidence="2" type="ORF">BGAL_0204g00090</name>
</gene>
<dbReference type="EMBL" id="PQXL01000204">
    <property type="protein sequence ID" value="THV49255.1"/>
    <property type="molecule type" value="Genomic_DNA"/>
</dbReference>
<accession>A0A4S8QZY4</accession>
<reference evidence="2 3" key="1">
    <citation type="submission" date="2017-12" db="EMBL/GenBank/DDBJ databases">
        <title>Comparative genomics of Botrytis spp.</title>
        <authorList>
            <person name="Valero-Jimenez C.A."/>
            <person name="Tapia P."/>
            <person name="Veloso J."/>
            <person name="Silva-Moreno E."/>
            <person name="Staats M."/>
            <person name="Valdes J.H."/>
            <person name="Van Kan J.A.L."/>
        </authorList>
    </citation>
    <scope>NUCLEOTIDE SEQUENCE [LARGE SCALE GENOMIC DNA]</scope>
    <source>
        <strain evidence="2 3">MUCL435</strain>
    </source>
</reference>
<protein>
    <submittedName>
        <fullName evidence="2">Uncharacterized protein</fullName>
    </submittedName>
</protein>
<feature type="compositionally biased region" description="Basic and acidic residues" evidence="1">
    <location>
        <begin position="14"/>
        <end position="24"/>
    </location>
</feature>
<sequence length="154" mass="17519">MAYQRPFNGAVDKAIPDAHRKVDEATNTGKDQETENTGIRVENYTVTPGYFENTGIRVENYTVTPGYFGPYASASISPVLSPQSIMFEWHKERRRVPATVDKVLIKELQVMYIAIILKTPRRSAFAPRSSILNGRLQQKFLAQKRDTISKIDRK</sequence>
<dbReference type="Proteomes" id="UP000308671">
    <property type="component" value="Unassembled WGS sequence"/>
</dbReference>
<name>A0A4S8QZY4_9HELO</name>
<organism evidence="2 3">
    <name type="scientific">Botrytis galanthina</name>
    <dbReference type="NCBI Taxonomy" id="278940"/>
    <lineage>
        <taxon>Eukaryota</taxon>
        <taxon>Fungi</taxon>
        <taxon>Dikarya</taxon>
        <taxon>Ascomycota</taxon>
        <taxon>Pezizomycotina</taxon>
        <taxon>Leotiomycetes</taxon>
        <taxon>Helotiales</taxon>
        <taxon>Sclerotiniaceae</taxon>
        <taxon>Botrytis</taxon>
    </lineage>
</organism>
<comment type="caution">
    <text evidence="2">The sequence shown here is derived from an EMBL/GenBank/DDBJ whole genome shotgun (WGS) entry which is preliminary data.</text>
</comment>
<evidence type="ECO:0000256" key="1">
    <source>
        <dbReference type="SAM" id="MobiDB-lite"/>
    </source>
</evidence>
<dbReference type="AlphaFoldDB" id="A0A4S8QZY4"/>
<evidence type="ECO:0000313" key="2">
    <source>
        <dbReference type="EMBL" id="THV49255.1"/>
    </source>
</evidence>
<keyword evidence="3" id="KW-1185">Reference proteome</keyword>
<feature type="region of interest" description="Disordered" evidence="1">
    <location>
        <begin position="14"/>
        <end position="34"/>
    </location>
</feature>
<evidence type="ECO:0000313" key="3">
    <source>
        <dbReference type="Proteomes" id="UP000308671"/>
    </source>
</evidence>
<proteinExistence type="predicted"/>